<protein>
    <submittedName>
        <fullName evidence="1">Uncharacterized protein</fullName>
    </submittedName>
</protein>
<proteinExistence type="predicted"/>
<evidence type="ECO:0000313" key="1">
    <source>
        <dbReference type="EMBL" id="CAD7405454.1"/>
    </source>
</evidence>
<dbReference type="EMBL" id="OD002529">
    <property type="protein sequence ID" value="CAD7405454.1"/>
    <property type="molecule type" value="Genomic_DNA"/>
</dbReference>
<dbReference type="AlphaFoldDB" id="A0A7R9H2F2"/>
<organism evidence="1">
    <name type="scientific">Timema poppense</name>
    <name type="common">Walking stick</name>
    <dbReference type="NCBI Taxonomy" id="170557"/>
    <lineage>
        <taxon>Eukaryota</taxon>
        <taxon>Metazoa</taxon>
        <taxon>Ecdysozoa</taxon>
        <taxon>Arthropoda</taxon>
        <taxon>Hexapoda</taxon>
        <taxon>Insecta</taxon>
        <taxon>Pterygota</taxon>
        <taxon>Neoptera</taxon>
        <taxon>Polyneoptera</taxon>
        <taxon>Phasmatodea</taxon>
        <taxon>Timematodea</taxon>
        <taxon>Timematoidea</taxon>
        <taxon>Timematidae</taxon>
        <taxon>Timema</taxon>
    </lineage>
</organism>
<accession>A0A7R9H2F2</accession>
<name>A0A7R9H2F2_TIMPO</name>
<sequence length="85" mass="9890">MRISPADSTTTKRAQFKLTRMERDKIIPVLASLRYGRPCLEQLEFNDGQHKMKDNLNDFCRRFGLSISPDLEPKCEMITINKCNI</sequence>
<gene>
    <name evidence="1" type="ORF">TPSB3V08_LOCUS4991</name>
</gene>
<reference evidence="1" key="1">
    <citation type="submission" date="2020-11" db="EMBL/GenBank/DDBJ databases">
        <authorList>
            <person name="Tran Van P."/>
        </authorList>
    </citation>
    <scope>NUCLEOTIDE SEQUENCE</scope>
</reference>